<sequence>MKRKWLTSAWPPSISSTRKTPVAACSWHGADAAVAAAAEAVGLAVVADVASVADVRVVQLAVLSAVALVWWDAP</sequence>
<evidence type="ECO:0000313" key="2">
    <source>
        <dbReference type="Proteomes" id="UP000030377"/>
    </source>
</evidence>
<proteinExistence type="predicted"/>
<dbReference type="Proteomes" id="UP000030377">
    <property type="component" value="Unassembled WGS sequence"/>
</dbReference>
<accession>A0A0A3XYB5</accession>
<dbReference type="EMBL" id="JRPN01000013">
    <property type="protein sequence ID" value="KGT79375.1"/>
    <property type="molecule type" value="Genomic_DNA"/>
</dbReference>
<evidence type="ECO:0000313" key="1">
    <source>
        <dbReference type="EMBL" id="KGT79375.1"/>
    </source>
</evidence>
<gene>
    <name evidence="1" type="ORF">MA20_13285</name>
</gene>
<dbReference type="AlphaFoldDB" id="A0A0A3XYB5"/>
<reference evidence="1 2" key="1">
    <citation type="submission" date="2014-09" db="EMBL/GenBank/DDBJ databases">
        <title>Draft genome of Bradyrhizobium japonicum Is-34.</title>
        <authorList>
            <person name="Tsurumaru H."/>
            <person name="Yamakawa T."/>
            <person name="Hashimoto S."/>
            <person name="Okizaki K."/>
            <person name="Kanesaki Y."/>
            <person name="Yoshikawa H."/>
            <person name="Yajima S."/>
        </authorList>
    </citation>
    <scope>NUCLEOTIDE SEQUENCE [LARGE SCALE GENOMIC DNA]</scope>
    <source>
        <strain evidence="1 2">Is-34</strain>
    </source>
</reference>
<name>A0A0A3XYB5_BRAJP</name>
<comment type="caution">
    <text evidence="1">The sequence shown here is derived from an EMBL/GenBank/DDBJ whole genome shotgun (WGS) entry which is preliminary data.</text>
</comment>
<protein>
    <submittedName>
        <fullName evidence="1">Uncharacterized protein</fullName>
    </submittedName>
</protein>
<organism evidence="1 2">
    <name type="scientific">Bradyrhizobium japonicum</name>
    <dbReference type="NCBI Taxonomy" id="375"/>
    <lineage>
        <taxon>Bacteria</taxon>
        <taxon>Pseudomonadati</taxon>
        <taxon>Pseudomonadota</taxon>
        <taxon>Alphaproteobacteria</taxon>
        <taxon>Hyphomicrobiales</taxon>
        <taxon>Nitrobacteraceae</taxon>
        <taxon>Bradyrhizobium</taxon>
    </lineage>
</organism>